<protein>
    <submittedName>
        <fullName evidence="1">Uncharacterized protein</fullName>
    </submittedName>
</protein>
<accession>A0A1A8YTF5</accession>
<name>A0A1A8YTF5_PLAOA</name>
<dbReference type="EMBL" id="FLRE01000093">
    <property type="protein sequence ID" value="SBT35139.1"/>
    <property type="molecule type" value="Genomic_DNA"/>
</dbReference>
<dbReference type="Proteomes" id="UP000078550">
    <property type="component" value="Unassembled WGS sequence"/>
</dbReference>
<evidence type="ECO:0000313" key="4">
    <source>
        <dbReference type="Proteomes" id="UP000078555"/>
    </source>
</evidence>
<keyword evidence="4" id="KW-1185">Reference proteome</keyword>
<evidence type="ECO:0000313" key="3">
    <source>
        <dbReference type="Proteomes" id="UP000078550"/>
    </source>
</evidence>
<dbReference type="Proteomes" id="UP000078555">
    <property type="component" value="Unassembled WGS sequence"/>
</dbReference>
<evidence type="ECO:0000313" key="2">
    <source>
        <dbReference type="EMBL" id="SBT35139.1"/>
    </source>
</evidence>
<organism evidence="1 4">
    <name type="scientific">Plasmodium ovale wallikeri</name>
    <dbReference type="NCBI Taxonomy" id="864142"/>
    <lineage>
        <taxon>Eukaryota</taxon>
        <taxon>Sar</taxon>
        <taxon>Alveolata</taxon>
        <taxon>Apicomplexa</taxon>
        <taxon>Aconoidasida</taxon>
        <taxon>Haemosporida</taxon>
        <taxon>Plasmodiidae</taxon>
        <taxon>Plasmodium</taxon>
        <taxon>Plasmodium (Plasmodium)</taxon>
    </lineage>
</organism>
<evidence type="ECO:0000313" key="1">
    <source>
        <dbReference type="EMBL" id="SBT34708.1"/>
    </source>
</evidence>
<proteinExistence type="predicted"/>
<reference evidence="3 4" key="1">
    <citation type="submission" date="2016-05" db="EMBL/GenBank/DDBJ databases">
        <authorList>
            <person name="Naeem Raeece"/>
        </authorList>
    </citation>
    <scope>NUCLEOTIDE SEQUENCE [LARGE SCALE GENOMIC DNA]</scope>
</reference>
<dbReference type="AlphaFoldDB" id="A0A1A8YTF5"/>
<sequence>MHSCCASLHPTSTTATATATATTAATTAAAPTAAATVLLLVAKWKSSFFMHNREFPYIKVSIRQKTKGMVGARKKVITITQ</sequence>
<reference evidence="1" key="2">
    <citation type="submission" date="2016-05" db="EMBL/GenBank/DDBJ databases">
        <authorList>
            <person name="Lavstsen T."/>
            <person name="Jespersen J.S."/>
        </authorList>
    </citation>
    <scope>NUCLEOTIDE SEQUENCE [LARGE SCALE GENOMIC DNA]</scope>
</reference>
<gene>
    <name evidence="1" type="ORF">POVWA1_023690</name>
    <name evidence="2" type="ORF">POVWA2_023490</name>
</gene>
<dbReference type="EMBL" id="FLRD01000072">
    <property type="protein sequence ID" value="SBT34708.1"/>
    <property type="molecule type" value="Genomic_DNA"/>
</dbReference>